<comment type="caution">
    <text evidence="2">The sequence shown here is derived from an EMBL/GenBank/DDBJ whole genome shotgun (WGS) entry which is preliminary data.</text>
</comment>
<evidence type="ECO:0000313" key="2">
    <source>
        <dbReference type="EMBL" id="PKV95904.1"/>
    </source>
</evidence>
<sequence>MRIRSIRPEFWRSDDINQLSREVRLLFIGLWSYVDDNGVGVDDHRQIAADLFPLDDDPREVREFVREGLATLSRVLLLTRFEHDSRSYIFIPTWDKHQKIDRPGKPRYPRPGEPAASGNVEARSEKDSNSRQDRETIATGEGEKGRRGKEKTSSNRRSDGASADSKFDEFWSAYPRREAKRGAHTKFAKAVKDGTPAEEIIAGAKRYAAYLARVGREREKIKIPTTWLNNGCWDDELGGEQAAPVAGTDPVAWLRGLWQAADVAPIERATHLRYERPDLPVGIDGKQAVADFFRDHRRAWIDQHRPEILAQLTKDAA</sequence>
<gene>
    <name evidence="2" type="ORF">ATK30_6837</name>
</gene>
<dbReference type="OrthoDB" id="3667154at2"/>
<keyword evidence="3" id="KW-1185">Reference proteome</keyword>
<protein>
    <submittedName>
        <fullName evidence="2">Uncharacterized protein</fullName>
    </submittedName>
</protein>
<evidence type="ECO:0000256" key="1">
    <source>
        <dbReference type="SAM" id="MobiDB-lite"/>
    </source>
</evidence>
<proteinExistence type="predicted"/>
<organism evidence="2 3">
    <name type="scientific">Amycolatopsis echigonensis</name>
    <dbReference type="NCBI Taxonomy" id="2576905"/>
    <lineage>
        <taxon>Bacteria</taxon>
        <taxon>Bacillati</taxon>
        <taxon>Actinomycetota</taxon>
        <taxon>Actinomycetes</taxon>
        <taxon>Pseudonocardiales</taxon>
        <taxon>Pseudonocardiaceae</taxon>
        <taxon>Amycolatopsis</taxon>
    </lineage>
</organism>
<dbReference type="EMBL" id="PJMY01000003">
    <property type="protein sequence ID" value="PKV95904.1"/>
    <property type="molecule type" value="Genomic_DNA"/>
</dbReference>
<reference evidence="2 3" key="1">
    <citation type="submission" date="2017-12" db="EMBL/GenBank/DDBJ databases">
        <title>Sequencing the genomes of 1000 Actinobacteria strains.</title>
        <authorList>
            <person name="Klenk H.-P."/>
        </authorList>
    </citation>
    <scope>NUCLEOTIDE SEQUENCE [LARGE SCALE GENOMIC DNA]</scope>
    <source>
        <strain evidence="2 3">DSM 45165</strain>
    </source>
</reference>
<accession>A0A2N3WPV9</accession>
<evidence type="ECO:0000313" key="3">
    <source>
        <dbReference type="Proteomes" id="UP000233750"/>
    </source>
</evidence>
<dbReference type="Proteomes" id="UP000233750">
    <property type="component" value="Unassembled WGS sequence"/>
</dbReference>
<name>A0A2N3WPV9_9PSEU</name>
<feature type="region of interest" description="Disordered" evidence="1">
    <location>
        <begin position="100"/>
        <end position="163"/>
    </location>
</feature>
<feature type="compositionally biased region" description="Basic and acidic residues" evidence="1">
    <location>
        <begin position="122"/>
        <end position="163"/>
    </location>
</feature>
<dbReference type="RefSeq" id="WP_101438836.1">
    <property type="nucleotide sequence ID" value="NZ_PJMY01000003.1"/>
</dbReference>
<dbReference type="AlphaFoldDB" id="A0A2N3WPV9"/>